<comment type="caution">
    <text evidence="1">The sequence shown here is derived from an EMBL/GenBank/DDBJ whole genome shotgun (WGS) entry which is preliminary data.</text>
</comment>
<dbReference type="Proteomes" id="UP001372338">
    <property type="component" value="Unassembled WGS sequence"/>
</dbReference>
<evidence type="ECO:0000313" key="2">
    <source>
        <dbReference type="Proteomes" id="UP001372338"/>
    </source>
</evidence>
<dbReference type="EMBL" id="JAYWIO010000007">
    <property type="protein sequence ID" value="KAK7250488.1"/>
    <property type="molecule type" value="Genomic_DNA"/>
</dbReference>
<accession>A0AAN9E9F7</accession>
<gene>
    <name evidence="1" type="ORF">RIF29_32958</name>
</gene>
<reference evidence="1 2" key="1">
    <citation type="submission" date="2024-01" db="EMBL/GenBank/DDBJ databases">
        <title>The genomes of 5 underutilized Papilionoideae crops provide insights into root nodulation and disease resistanc.</title>
        <authorList>
            <person name="Yuan L."/>
        </authorList>
    </citation>
    <scope>NUCLEOTIDE SEQUENCE [LARGE SCALE GENOMIC DNA]</scope>
    <source>
        <strain evidence="1">ZHUSHIDOU_FW_LH</strain>
        <tissue evidence="1">Leaf</tissue>
    </source>
</reference>
<sequence>MVTEEMMLALGLLVIVGGRFHTVVLGTINVGEQGEGAVPDLSGVIGAVLNSIGIGGQSRNIVSNAIQTSSVCITFGLKG</sequence>
<protein>
    <submittedName>
        <fullName evidence="1">Uncharacterized protein</fullName>
    </submittedName>
</protein>
<organism evidence="1 2">
    <name type="scientific">Crotalaria pallida</name>
    <name type="common">Smooth rattlebox</name>
    <name type="synonym">Crotalaria striata</name>
    <dbReference type="NCBI Taxonomy" id="3830"/>
    <lineage>
        <taxon>Eukaryota</taxon>
        <taxon>Viridiplantae</taxon>
        <taxon>Streptophyta</taxon>
        <taxon>Embryophyta</taxon>
        <taxon>Tracheophyta</taxon>
        <taxon>Spermatophyta</taxon>
        <taxon>Magnoliopsida</taxon>
        <taxon>eudicotyledons</taxon>
        <taxon>Gunneridae</taxon>
        <taxon>Pentapetalae</taxon>
        <taxon>rosids</taxon>
        <taxon>fabids</taxon>
        <taxon>Fabales</taxon>
        <taxon>Fabaceae</taxon>
        <taxon>Papilionoideae</taxon>
        <taxon>50 kb inversion clade</taxon>
        <taxon>genistoids sensu lato</taxon>
        <taxon>core genistoids</taxon>
        <taxon>Crotalarieae</taxon>
        <taxon>Crotalaria</taxon>
    </lineage>
</organism>
<name>A0AAN9E9F7_CROPI</name>
<dbReference type="AlphaFoldDB" id="A0AAN9E9F7"/>
<proteinExistence type="predicted"/>
<keyword evidence="2" id="KW-1185">Reference proteome</keyword>
<evidence type="ECO:0000313" key="1">
    <source>
        <dbReference type="EMBL" id="KAK7250488.1"/>
    </source>
</evidence>